<evidence type="ECO:0000256" key="6">
    <source>
        <dbReference type="ARBA" id="ARBA00023136"/>
    </source>
</evidence>
<keyword evidence="4" id="KW-0813">Transport</keyword>
<accession>A0AAN9AES8</accession>
<evidence type="ECO:0008006" key="10">
    <source>
        <dbReference type="Google" id="ProtNLM"/>
    </source>
</evidence>
<dbReference type="Pfam" id="PF01758">
    <property type="entry name" value="SBF"/>
    <property type="match status" value="1"/>
</dbReference>
<feature type="transmembrane region" description="Helical" evidence="7">
    <location>
        <begin position="295"/>
        <end position="316"/>
    </location>
</feature>
<gene>
    <name evidence="8" type="ORF">SK128_001243</name>
</gene>
<dbReference type="Gene3D" id="1.20.1530.20">
    <property type="match status" value="1"/>
</dbReference>
<dbReference type="PANTHER" id="PTHR10361">
    <property type="entry name" value="SODIUM-BILE ACID COTRANSPORTER"/>
    <property type="match status" value="1"/>
</dbReference>
<dbReference type="AlphaFoldDB" id="A0AAN9AES8"/>
<dbReference type="InterPro" id="IPR004710">
    <property type="entry name" value="Bilac:Na_transpt"/>
</dbReference>
<dbReference type="InterPro" id="IPR038770">
    <property type="entry name" value="Na+/solute_symporter_sf"/>
</dbReference>
<keyword evidence="9" id="KW-1185">Reference proteome</keyword>
<reference evidence="8 9" key="1">
    <citation type="submission" date="2023-11" db="EMBL/GenBank/DDBJ databases">
        <title>Halocaridina rubra genome assembly.</title>
        <authorList>
            <person name="Smith C."/>
        </authorList>
    </citation>
    <scope>NUCLEOTIDE SEQUENCE [LARGE SCALE GENOMIC DNA]</scope>
    <source>
        <strain evidence="8">EP-1</strain>
        <tissue evidence="8">Whole</tissue>
    </source>
</reference>
<keyword evidence="5 7" id="KW-1133">Transmembrane helix</keyword>
<evidence type="ECO:0000313" key="8">
    <source>
        <dbReference type="EMBL" id="KAK7086109.1"/>
    </source>
</evidence>
<dbReference type="GO" id="GO:0008508">
    <property type="term" value="F:bile acid:sodium symporter activity"/>
    <property type="evidence" value="ECO:0007669"/>
    <property type="project" value="TreeGrafter"/>
</dbReference>
<dbReference type="Proteomes" id="UP001381693">
    <property type="component" value="Unassembled WGS sequence"/>
</dbReference>
<evidence type="ECO:0000256" key="1">
    <source>
        <dbReference type="ARBA" id="ARBA00004141"/>
    </source>
</evidence>
<evidence type="ECO:0000256" key="4">
    <source>
        <dbReference type="ARBA" id="ARBA00022847"/>
    </source>
</evidence>
<dbReference type="EMBL" id="JAXCGZ010000369">
    <property type="protein sequence ID" value="KAK7086109.1"/>
    <property type="molecule type" value="Genomic_DNA"/>
</dbReference>
<evidence type="ECO:0000313" key="9">
    <source>
        <dbReference type="Proteomes" id="UP001381693"/>
    </source>
</evidence>
<feature type="transmembrane region" description="Helical" evidence="7">
    <location>
        <begin position="37"/>
        <end position="59"/>
    </location>
</feature>
<sequence length="352" mass="38843">MLFMESTPSSSMELTTELGSNYTLPEREHWKVVLDNVATVIMTCNTITLMLGMGSAIWVRDILTHMRRPIGAVIGMVGQFGVLPATGFAFSLMFGLRPYEALGVLMVSCSPGGSFSNFFTFWADGDLALSIMMTTCSSVVAFGGMPFNLWLYSQHWLAEDANSIKIPFISIVTSLVFITGPVVIGMIVRHYNESVASIITKVASLLGWLGFGAVFVIWLILYWEVFARATPLIYAASILMPITGFTLAYILAKISCQSHKICRTIGIETGSQNMPVALSVILLSFRDPVVKAQMIMFPTLYGLTLLMEVFVGICFYQLYKRKCAKPTDEEYPMAQTAKIEQGTNAEKETLKA</sequence>
<feature type="transmembrane region" description="Helical" evidence="7">
    <location>
        <begin position="164"/>
        <end position="186"/>
    </location>
</feature>
<dbReference type="GO" id="GO:0016020">
    <property type="term" value="C:membrane"/>
    <property type="evidence" value="ECO:0007669"/>
    <property type="project" value="UniProtKB-SubCell"/>
</dbReference>
<comment type="subcellular location">
    <subcellularLocation>
        <location evidence="1">Membrane</location>
        <topology evidence="1">Multi-pass membrane protein</topology>
    </subcellularLocation>
</comment>
<keyword evidence="3 7" id="KW-0812">Transmembrane</keyword>
<feature type="transmembrane region" description="Helical" evidence="7">
    <location>
        <begin position="232"/>
        <end position="252"/>
    </location>
</feature>
<keyword evidence="6 7" id="KW-0472">Membrane</keyword>
<organism evidence="8 9">
    <name type="scientific">Halocaridina rubra</name>
    <name type="common">Hawaiian red shrimp</name>
    <dbReference type="NCBI Taxonomy" id="373956"/>
    <lineage>
        <taxon>Eukaryota</taxon>
        <taxon>Metazoa</taxon>
        <taxon>Ecdysozoa</taxon>
        <taxon>Arthropoda</taxon>
        <taxon>Crustacea</taxon>
        <taxon>Multicrustacea</taxon>
        <taxon>Malacostraca</taxon>
        <taxon>Eumalacostraca</taxon>
        <taxon>Eucarida</taxon>
        <taxon>Decapoda</taxon>
        <taxon>Pleocyemata</taxon>
        <taxon>Caridea</taxon>
        <taxon>Atyoidea</taxon>
        <taxon>Atyidae</taxon>
        <taxon>Halocaridina</taxon>
    </lineage>
</organism>
<evidence type="ECO:0000256" key="3">
    <source>
        <dbReference type="ARBA" id="ARBA00022692"/>
    </source>
</evidence>
<feature type="transmembrane region" description="Helical" evidence="7">
    <location>
        <begin position="71"/>
        <end position="95"/>
    </location>
</feature>
<comment type="caution">
    <text evidence="8">The sequence shown here is derived from an EMBL/GenBank/DDBJ whole genome shotgun (WGS) entry which is preliminary data.</text>
</comment>
<evidence type="ECO:0000256" key="7">
    <source>
        <dbReference type="SAM" id="Phobius"/>
    </source>
</evidence>
<evidence type="ECO:0000256" key="5">
    <source>
        <dbReference type="ARBA" id="ARBA00022989"/>
    </source>
</evidence>
<name>A0AAN9AES8_HALRR</name>
<comment type="similarity">
    <text evidence="2">Belongs to the bile acid:sodium symporter (BASS) (TC 2.A.28) family.</text>
</comment>
<protein>
    <recommendedName>
        <fullName evidence="10">Ileal sodium/bile acid cotransporter</fullName>
    </recommendedName>
</protein>
<feature type="transmembrane region" description="Helical" evidence="7">
    <location>
        <begin position="129"/>
        <end position="152"/>
    </location>
</feature>
<dbReference type="InterPro" id="IPR002657">
    <property type="entry name" value="BilAc:Na_symport/Acr3"/>
</dbReference>
<feature type="transmembrane region" description="Helical" evidence="7">
    <location>
        <begin position="198"/>
        <end position="220"/>
    </location>
</feature>
<keyword evidence="4" id="KW-0769">Symport</keyword>
<dbReference type="PANTHER" id="PTHR10361:SF28">
    <property type="entry name" value="P3 PROTEIN-RELATED"/>
    <property type="match status" value="1"/>
</dbReference>
<proteinExistence type="inferred from homology"/>
<evidence type="ECO:0000256" key="2">
    <source>
        <dbReference type="ARBA" id="ARBA00006528"/>
    </source>
</evidence>